<feature type="coiled-coil region" evidence="7">
    <location>
        <begin position="587"/>
        <end position="733"/>
    </location>
</feature>
<dbReference type="GO" id="GO:0071541">
    <property type="term" value="C:eukaryotic translation initiation factor 3 complex, eIF3m"/>
    <property type="evidence" value="ECO:0007669"/>
    <property type="project" value="TreeGrafter"/>
</dbReference>
<comment type="function">
    <text evidence="7">RNA-binding component of the eukaryotic translation initiation factor 3 (eIF-3) complex, which is involved in protein synthesis of a specialized repertoire of mRNAs and, together with other initiation factors, stimulates binding of mRNA and methionyl-tRNAi to the 40S ribosome. The eIF-3 complex specifically targets and initiates translation of a subset of mRNAs involved in cell proliferation.</text>
</comment>
<dbReference type="InterPro" id="IPR000717">
    <property type="entry name" value="PCI_dom"/>
</dbReference>
<comment type="subunit">
    <text evidence="7">Component of the eukaryotic translation initiation factor 3 (eIF-3) complex.</text>
</comment>
<feature type="domain" description="PCI" evidence="9">
    <location>
        <begin position="346"/>
        <end position="530"/>
    </location>
</feature>
<keyword evidence="3 7" id="KW-0396">Initiation factor</keyword>
<sequence>MLTTVSEQPPPPHQKPENVLKRAHELIGVNQAPAALTLLHEHITSKRSRNVPIASLEPVMLLLVELSVEQKKGKLAKDALYQYKNISQNTNIATIELVLKKFIELAVDKVTAAQQKADEVQSSIEATAAISSVDDLEASETPESILLATVSGEQSRDRTDRAIVTPWLKFLWEAYRTVLDILRNNARLEILYQSTAMQAFDFCLKYTRKTEFRRLCELLRNHVQTAAKYSSQMHAINLSDPDTLQRHLETRFQQLNVAVELELWQEAFRSVEDIHTLLNLSKRPPKNVMMANYYEKLTRIFLVGENYLFHAAAWSRYYMLLRQSAALVGSGQGKKADNPPASDADLQKAASFVLLSALAIPVISTTRSRGAMVDFDEAKKNKNSRLTHLLGMSQAPTRARLFRDALSKSLLQRARPEIRDLYNILEVDFHPLSICKKISPILTKIGADAEMERYIVPLQQVILTRLFQQLSQVYETVDLSFVEGLAQFPEPYQVTRGTIEKFIMNGNKKGDLAIRMDHATGILSFDNDVFSSAKAGLSGSGAGSAESETGTVQRLQSTPSEIVRSQLTRLARSLYTTCHYIDPSFNKERLTARNAALTRAKAGAEKEHLEILARKEVIQKRKEEASEIQAKREKENARQKRLREAALQEAEDRRLAAEQKEREAKRLKAEHDRVRKEELKKQIADLKMSDKALNIDLDDLESLDTNRLRAMKLAQLEREKNDVNEKLRVTGKRIDHLERAFRKEEVKKLGDDYAKQVEQDRDIYEKVKAKTLKEAEEKHKESVKLKHRLSRLVPMYEEFRSSLHERRRDEFEKRRRDAERELEKQIAARKKEIRDRKLREKREREERERELREAEERAAREKEEQRLRDEARKAELAKLKEQRESERQEMLEKAALQQRREEEALARRRAERDKGPGLLPPARTETPPTEGRKPLIIGAGKWREREASRTTEGPGAAAAAPPPPPASRTGPPMERTDSNDRSSAGGPPRLQLAGTKPSWREREAARTTTGGPAGAGDADNAPAPASRGFGSRSTPMDRAGSGRGENGRTESPAPPAPPAEPLQSSRAPGKWVPPHMRNKA</sequence>
<keyword evidence="5 7" id="KW-0648">Protein biosynthesis</keyword>
<dbReference type="InterPro" id="IPR054711">
    <property type="entry name" value="eIF3a_PCI_TPR-like"/>
</dbReference>
<dbReference type="Pfam" id="PF01399">
    <property type="entry name" value="PCI"/>
    <property type="match status" value="1"/>
</dbReference>
<keyword evidence="2 7" id="KW-0963">Cytoplasm</keyword>
<comment type="similarity">
    <text evidence="7">Belongs to the eIF-3 subunit A family.</text>
</comment>
<dbReference type="Pfam" id="PF22591">
    <property type="entry name" value="eIF3a_PCI_TPR-like"/>
    <property type="match status" value="1"/>
</dbReference>
<dbReference type="GO" id="GO:0016282">
    <property type="term" value="C:eukaryotic 43S preinitiation complex"/>
    <property type="evidence" value="ECO:0007669"/>
    <property type="project" value="UniProtKB-UniRule"/>
</dbReference>
<dbReference type="HAMAP" id="MF_03000">
    <property type="entry name" value="eIF3a"/>
    <property type="match status" value="1"/>
</dbReference>
<evidence type="ECO:0000259" key="9">
    <source>
        <dbReference type="PROSITE" id="PS50250"/>
    </source>
</evidence>
<comment type="caution">
    <text evidence="10">The sequence shown here is derived from an EMBL/GenBank/DDBJ whole genome shotgun (WGS) entry which is preliminary data.</text>
</comment>
<gene>
    <name evidence="7" type="primary">TIF32</name>
    <name evidence="10" type="ORF">TCAP_03133</name>
</gene>
<dbReference type="PANTHER" id="PTHR14005:SF0">
    <property type="entry name" value="EUKARYOTIC TRANSLATION INITIATION FACTOR 3 SUBUNIT A"/>
    <property type="match status" value="1"/>
</dbReference>
<dbReference type="Gene3D" id="1.25.40.860">
    <property type="match status" value="2"/>
</dbReference>
<evidence type="ECO:0000256" key="2">
    <source>
        <dbReference type="ARBA" id="ARBA00022490"/>
    </source>
</evidence>
<organism evidence="10 11">
    <name type="scientific">Tolypocladium capitatum</name>
    <dbReference type="NCBI Taxonomy" id="45235"/>
    <lineage>
        <taxon>Eukaryota</taxon>
        <taxon>Fungi</taxon>
        <taxon>Dikarya</taxon>
        <taxon>Ascomycota</taxon>
        <taxon>Pezizomycotina</taxon>
        <taxon>Sordariomycetes</taxon>
        <taxon>Hypocreomycetidae</taxon>
        <taxon>Hypocreales</taxon>
        <taxon>Ophiocordycipitaceae</taxon>
        <taxon>Tolypocladium</taxon>
    </lineage>
</organism>
<evidence type="ECO:0000256" key="6">
    <source>
        <dbReference type="ARBA" id="ARBA00023054"/>
    </source>
</evidence>
<keyword evidence="4 7" id="KW-0694">RNA-binding</keyword>
<dbReference type="GO" id="GO:0043614">
    <property type="term" value="C:multi-eIF complex"/>
    <property type="evidence" value="ECO:0007669"/>
    <property type="project" value="TreeGrafter"/>
</dbReference>
<evidence type="ECO:0000256" key="7">
    <source>
        <dbReference type="HAMAP-Rule" id="MF_03000"/>
    </source>
</evidence>
<dbReference type="PROSITE" id="PS50250">
    <property type="entry name" value="PCI"/>
    <property type="match status" value="1"/>
</dbReference>
<feature type="compositionally biased region" description="Basic and acidic residues" evidence="8">
    <location>
        <begin position="838"/>
        <end position="915"/>
    </location>
</feature>
<accession>A0A2K3QHA5</accession>
<evidence type="ECO:0000256" key="8">
    <source>
        <dbReference type="SAM" id="MobiDB-lite"/>
    </source>
</evidence>
<dbReference type="STRING" id="45235.A0A2K3QHA5"/>
<dbReference type="PANTHER" id="PTHR14005">
    <property type="entry name" value="EUKARYOTIC TRANSLATION INITIATION FACTOR 3, THETA SUBUNIT"/>
    <property type="match status" value="1"/>
</dbReference>
<evidence type="ECO:0000313" key="10">
    <source>
        <dbReference type="EMBL" id="PNY26944.1"/>
    </source>
</evidence>
<feature type="region of interest" description="Disordered" evidence="8">
    <location>
        <begin position="838"/>
        <end position="1080"/>
    </location>
</feature>
<dbReference type="EMBL" id="NRSZ01000478">
    <property type="protein sequence ID" value="PNY26944.1"/>
    <property type="molecule type" value="Genomic_DNA"/>
</dbReference>
<proteinExistence type="inferred from homology"/>
<dbReference type="GO" id="GO:0001732">
    <property type="term" value="P:formation of cytoplasmic translation initiation complex"/>
    <property type="evidence" value="ECO:0007669"/>
    <property type="project" value="UniProtKB-UniRule"/>
</dbReference>
<dbReference type="GO" id="GO:0002188">
    <property type="term" value="P:translation reinitiation"/>
    <property type="evidence" value="ECO:0007669"/>
    <property type="project" value="TreeGrafter"/>
</dbReference>
<reference evidence="10 11" key="1">
    <citation type="submission" date="2017-08" db="EMBL/GenBank/DDBJ databases">
        <title>Harnessing the power of phylogenomics to disentangle the directionality and signatures of interkingdom host jumping in the parasitic fungal genus Tolypocladium.</title>
        <authorList>
            <person name="Quandt C.A."/>
            <person name="Patterson W."/>
            <person name="Spatafora J.W."/>
        </authorList>
    </citation>
    <scope>NUCLEOTIDE SEQUENCE [LARGE SCALE GENOMIC DNA]</scope>
    <source>
        <strain evidence="10 11">CBS 113982</strain>
    </source>
</reference>
<evidence type="ECO:0000256" key="3">
    <source>
        <dbReference type="ARBA" id="ARBA00022540"/>
    </source>
</evidence>
<dbReference type="FunFam" id="4.10.860.10:FF:000001">
    <property type="entry name" value="Eukaryotic translation initiation factor 3 subunit A"/>
    <property type="match status" value="1"/>
</dbReference>
<keyword evidence="6 7" id="KW-0175">Coiled coil</keyword>
<name>A0A2K3QHA5_9HYPO</name>
<evidence type="ECO:0000313" key="11">
    <source>
        <dbReference type="Proteomes" id="UP000236621"/>
    </source>
</evidence>
<dbReference type="FunFam" id="1.25.40.860:FF:000003">
    <property type="entry name" value="Eukaryotic translation initiation factor 3 subunit A"/>
    <property type="match status" value="1"/>
</dbReference>
<dbReference type="GO" id="GO:0003729">
    <property type="term" value="F:mRNA binding"/>
    <property type="evidence" value="ECO:0007669"/>
    <property type="project" value="TreeGrafter"/>
</dbReference>
<feature type="compositionally biased region" description="Low complexity" evidence="8">
    <location>
        <begin position="1006"/>
        <end position="1025"/>
    </location>
</feature>
<evidence type="ECO:0000256" key="1">
    <source>
        <dbReference type="ARBA" id="ARBA00004496"/>
    </source>
</evidence>
<dbReference type="SMART" id="SM00088">
    <property type="entry name" value="PINT"/>
    <property type="match status" value="1"/>
</dbReference>
<evidence type="ECO:0000256" key="5">
    <source>
        <dbReference type="ARBA" id="ARBA00022917"/>
    </source>
</evidence>
<dbReference type="InterPro" id="IPR027512">
    <property type="entry name" value="EIF3A"/>
</dbReference>
<evidence type="ECO:0000256" key="4">
    <source>
        <dbReference type="ARBA" id="ARBA00022884"/>
    </source>
</evidence>
<dbReference type="GO" id="GO:0033290">
    <property type="term" value="C:eukaryotic 48S preinitiation complex"/>
    <property type="evidence" value="ECO:0007669"/>
    <property type="project" value="UniProtKB-UniRule"/>
</dbReference>
<dbReference type="AlphaFoldDB" id="A0A2K3QHA5"/>
<dbReference type="GO" id="GO:0071540">
    <property type="term" value="C:eukaryotic translation initiation factor 3 complex, eIF3e"/>
    <property type="evidence" value="ECO:0007669"/>
    <property type="project" value="TreeGrafter"/>
</dbReference>
<protein>
    <recommendedName>
        <fullName evidence="7">Eukaryotic translation initiation factor 3 subunit A</fullName>
        <shortName evidence="7">eIF3a</shortName>
    </recommendedName>
    <alternativeName>
        <fullName evidence="7">Eukaryotic translation initiation factor 3 110 kDa subunit homolog</fullName>
        <shortName evidence="7">eIF3 p110</shortName>
    </alternativeName>
    <alternativeName>
        <fullName evidence="7">Translation initiation factor eIF3, p110 subunit homolog</fullName>
    </alternativeName>
</protein>
<dbReference type="GO" id="GO:0003743">
    <property type="term" value="F:translation initiation factor activity"/>
    <property type="evidence" value="ECO:0007669"/>
    <property type="project" value="UniProtKB-UniRule"/>
</dbReference>
<dbReference type="Gene3D" id="4.10.860.10">
    <property type="entry name" value="UVR domain"/>
    <property type="match status" value="1"/>
</dbReference>
<dbReference type="Proteomes" id="UP000236621">
    <property type="component" value="Unassembled WGS sequence"/>
</dbReference>
<comment type="subcellular location">
    <subcellularLocation>
        <location evidence="1 7">Cytoplasm</location>
    </subcellularLocation>
</comment>
<keyword evidence="11" id="KW-1185">Reference proteome</keyword>
<dbReference type="OrthoDB" id="18884at2759"/>